<evidence type="ECO:0000313" key="4">
    <source>
        <dbReference type="Proteomes" id="UP000316612"/>
    </source>
</evidence>
<dbReference type="Gene3D" id="1.10.10.2840">
    <property type="entry name" value="PucR C-terminal helix-turn-helix domain"/>
    <property type="match status" value="1"/>
</dbReference>
<feature type="domain" description="Putative sugar diacid recognition" evidence="1">
    <location>
        <begin position="9"/>
        <end position="131"/>
    </location>
</feature>
<dbReference type="EMBL" id="BJNY01000002">
    <property type="protein sequence ID" value="GED05149.1"/>
    <property type="molecule type" value="Genomic_DNA"/>
</dbReference>
<dbReference type="InterPro" id="IPR008599">
    <property type="entry name" value="Diacid_rec"/>
</dbReference>
<feature type="domain" description="PucR C-terminal helix-turn-helix" evidence="2">
    <location>
        <begin position="286"/>
        <end position="330"/>
    </location>
</feature>
<keyword evidence="4" id="KW-1185">Reference proteome</keyword>
<reference evidence="3 4" key="1">
    <citation type="submission" date="2019-06" db="EMBL/GenBank/DDBJ databases">
        <title>Whole genome shotgun sequence of Glutamicibacter uratoxydans NBRC 15515.</title>
        <authorList>
            <person name="Hosoyama A."/>
            <person name="Uohara A."/>
            <person name="Ohji S."/>
            <person name="Ichikawa N."/>
        </authorList>
    </citation>
    <scope>NUCLEOTIDE SEQUENCE [LARGE SCALE GENOMIC DNA]</scope>
    <source>
        <strain evidence="3 4">NBRC 15515</strain>
    </source>
</reference>
<dbReference type="OrthoDB" id="8026818at2"/>
<dbReference type="Pfam" id="PF05651">
    <property type="entry name" value="Diacid_rec"/>
    <property type="match status" value="1"/>
</dbReference>
<evidence type="ECO:0000259" key="2">
    <source>
        <dbReference type="Pfam" id="PF13556"/>
    </source>
</evidence>
<dbReference type="Pfam" id="PF13556">
    <property type="entry name" value="HTH_30"/>
    <property type="match status" value="1"/>
</dbReference>
<dbReference type="InterPro" id="IPR025736">
    <property type="entry name" value="PucR_C-HTH_dom"/>
</dbReference>
<accession>A0A4Y4DIN0</accession>
<evidence type="ECO:0000313" key="3">
    <source>
        <dbReference type="EMBL" id="GED05149.1"/>
    </source>
</evidence>
<dbReference type="PANTHER" id="PTHR33744">
    <property type="entry name" value="CARBOHYDRATE DIACID REGULATOR"/>
    <property type="match status" value="1"/>
</dbReference>
<protein>
    <recommendedName>
        <fullName evidence="5">Transcriptional regulator</fullName>
    </recommendedName>
</protein>
<dbReference type="InterPro" id="IPR042070">
    <property type="entry name" value="PucR_C-HTH_sf"/>
</dbReference>
<gene>
    <name evidence="3" type="ORF">AUR04nite_06810</name>
</gene>
<dbReference type="PANTHER" id="PTHR33744:SF15">
    <property type="entry name" value="CARBOHYDRATE DIACID REGULATOR"/>
    <property type="match status" value="1"/>
</dbReference>
<dbReference type="Proteomes" id="UP000316612">
    <property type="component" value="Unassembled WGS sequence"/>
</dbReference>
<dbReference type="RefSeq" id="WP_141361908.1">
    <property type="nucleotide sequence ID" value="NZ_BAAAJL010000003.1"/>
</dbReference>
<name>A0A4Y4DIN0_GLUUR</name>
<evidence type="ECO:0000259" key="1">
    <source>
        <dbReference type="Pfam" id="PF05651"/>
    </source>
</evidence>
<dbReference type="InterPro" id="IPR051448">
    <property type="entry name" value="CdaR-like_regulators"/>
</dbReference>
<evidence type="ECO:0008006" key="5">
    <source>
        <dbReference type="Google" id="ProtNLM"/>
    </source>
</evidence>
<comment type="caution">
    <text evidence="3">The sequence shown here is derived from an EMBL/GenBank/DDBJ whole genome shotgun (WGS) entry which is preliminary data.</text>
</comment>
<organism evidence="3 4">
    <name type="scientific">Glutamicibacter uratoxydans</name>
    <name type="common">Arthrobacter uratoxydans</name>
    <dbReference type="NCBI Taxonomy" id="43667"/>
    <lineage>
        <taxon>Bacteria</taxon>
        <taxon>Bacillati</taxon>
        <taxon>Actinomycetota</taxon>
        <taxon>Actinomycetes</taxon>
        <taxon>Micrococcales</taxon>
        <taxon>Micrococcaceae</taxon>
        <taxon>Glutamicibacter</taxon>
    </lineage>
</organism>
<sequence>MAHKRTGVLTHTVAVRVVDTIAPRIDYPLNIMDERGIIIASSDPKRVGNLHPDALKALGENRTIFTHHADPATGQQPGVNVPLLLDGALQGVVGVTGTPKAVAPLAQLISLTVQLLLTQQEEHVRDTLRTTVASEMLSGLVSGTSSAQMVAEQLDLLEFPKPWSISLLRPQEGQPLPSFGDKHAVLAVNNALWVLSSSGMAPKAPEGALRSVVGTPRDDAAQLLVDAENWRTLDGYPALIPRAASAEFWDADLALAAARTPAGYSRTLAARIVKLSEEHARTLLALATSASHVDAAERLNVHRNTLIQRMERIKLVTGCDPRIPGELLSLLGSVYASVKLGELHIF</sequence>
<proteinExistence type="predicted"/>
<dbReference type="AlphaFoldDB" id="A0A4Y4DIN0"/>